<keyword evidence="1" id="KW-0175">Coiled coil</keyword>
<comment type="caution">
    <text evidence="2">The sequence shown here is derived from an EMBL/GenBank/DDBJ whole genome shotgun (WGS) entry which is preliminary data.</text>
</comment>
<evidence type="ECO:0000313" key="3">
    <source>
        <dbReference type="Proteomes" id="UP000054926"/>
    </source>
</evidence>
<name>A0A0W0ZJA4_9GAMM</name>
<gene>
    <name evidence="2" type="ORF">Lste_2272</name>
</gene>
<keyword evidence="3" id="KW-1185">Reference proteome</keyword>
<organism evidence="2 3">
    <name type="scientific">Legionella steelei</name>
    <dbReference type="NCBI Taxonomy" id="947033"/>
    <lineage>
        <taxon>Bacteria</taxon>
        <taxon>Pseudomonadati</taxon>
        <taxon>Pseudomonadota</taxon>
        <taxon>Gammaproteobacteria</taxon>
        <taxon>Legionellales</taxon>
        <taxon>Legionellaceae</taxon>
        <taxon>Legionella</taxon>
    </lineage>
</organism>
<evidence type="ECO:0000313" key="2">
    <source>
        <dbReference type="EMBL" id="KTD69114.1"/>
    </source>
</evidence>
<sequence length="175" mass="20143">MKFPNKTAFELRQYFSQLSLAQLTVINISYGPHFERLEERIECCNSNLTDKKARLARLIQERKDAQQTYEAVEIREAEYQKILASVLADSSRTNRFLGRQAMGDSPMVLFKLELAHLDADISIASEDIQEFNATLDALNQKKKGAISEFRILESVRDEKKRYAFEETQTAQSKIS</sequence>
<dbReference type="RefSeq" id="WP_058511069.1">
    <property type="nucleotide sequence ID" value="NZ_DAIOMV010000003.1"/>
</dbReference>
<dbReference type="Proteomes" id="UP000054926">
    <property type="component" value="Unassembled WGS sequence"/>
</dbReference>
<feature type="coiled-coil region" evidence="1">
    <location>
        <begin position="34"/>
        <end position="75"/>
    </location>
</feature>
<protein>
    <submittedName>
        <fullName evidence="2">Uncharacterized protein</fullName>
    </submittedName>
</protein>
<dbReference type="PATRIC" id="fig|947033.5.peg.2410"/>
<dbReference type="AlphaFoldDB" id="A0A0W0ZJA4"/>
<dbReference type="STRING" id="947033.Lste_2272"/>
<proteinExistence type="predicted"/>
<reference evidence="2 3" key="1">
    <citation type="submission" date="2015-11" db="EMBL/GenBank/DDBJ databases">
        <title>Genomic analysis of 38 Legionella species identifies large and diverse effector repertoires.</title>
        <authorList>
            <person name="Burstein D."/>
            <person name="Amaro F."/>
            <person name="Zusman T."/>
            <person name="Lifshitz Z."/>
            <person name="Cohen O."/>
            <person name="Gilbert J.A."/>
            <person name="Pupko T."/>
            <person name="Shuman H.A."/>
            <person name="Segal G."/>
        </authorList>
    </citation>
    <scope>NUCLEOTIDE SEQUENCE [LARGE SCALE GENOMIC DNA]</scope>
    <source>
        <strain evidence="2 3">IMVS3376</strain>
    </source>
</reference>
<dbReference type="OrthoDB" id="5650543at2"/>
<evidence type="ECO:0000256" key="1">
    <source>
        <dbReference type="SAM" id="Coils"/>
    </source>
</evidence>
<accession>A0A0W0ZJA4</accession>
<feature type="coiled-coil region" evidence="1">
    <location>
        <begin position="121"/>
        <end position="148"/>
    </location>
</feature>
<dbReference type="EMBL" id="LNYY01000019">
    <property type="protein sequence ID" value="KTD69114.1"/>
    <property type="molecule type" value="Genomic_DNA"/>
</dbReference>